<name>A0A846N5U2_9PROT</name>
<evidence type="ECO:0000313" key="4">
    <source>
        <dbReference type="EMBL" id="NIK90360.1"/>
    </source>
</evidence>
<dbReference type="Proteomes" id="UP000570514">
    <property type="component" value="Unassembled WGS sequence"/>
</dbReference>
<dbReference type="Gene3D" id="1.10.10.10">
    <property type="entry name" value="Winged helix-like DNA-binding domain superfamily/Winged helix DNA-binding domain"/>
    <property type="match status" value="1"/>
</dbReference>
<evidence type="ECO:0000313" key="5">
    <source>
        <dbReference type="Proteomes" id="UP000570514"/>
    </source>
</evidence>
<keyword evidence="5" id="KW-1185">Reference proteome</keyword>
<dbReference type="InterPro" id="IPR041614">
    <property type="entry name" value="DprA_WH"/>
</dbReference>
<dbReference type="EMBL" id="JAASRM010000001">
    <property type="protein sequence ID" value="NIK90360.1"/>
    <property type="molecule type" value="Genomic_DNA"/>
</dbReference>
<dbReference type="NCBIfam" id="TIGR00732">
    <property type="entry name" value="dprA"/>
    <property type="match status" value="1"/>
</dbReference>
<dbReference type="RefSeq" id="WP_167084846.1">
    <property type="nucleotide sequence ID" value="NZ_BAAADC010000001.1"/>
</dbReference>
<feature type="domain" description="DprA winged helix" evidence="3">
    <location>
        <begin position="307"/>
        <end position="362"/>
    </location>
</feature>
<dbReference type="Gene3D" id="3.40.50.450">
    <property type="match status" value="1"/>
</dbReference>
<dbReference type="InterPro" id="IPR036388">
    <property type="entry name" value="WH-like_DNA-bd_sf"/>
</dbReference>
<dbReference type="SUPFAM" id="SSF102405">
    <property type="entry name" value="MCP/YpsA-like"/>
    <property type="match status" value="1"/>
</dbReference>
<evidence type="ECO:0000259" key="2">
    <source>
        <dbReference type="Pfam" id="PF02481"/>
    </source>
</evidence>
<comment type="similarity">
    <text evidence="1">Belongs to the DprA/Smf family.</text>
</comment>
<dbReference type="GO" id="GO:0009294">
    <property type="term" value="P:DNA-mediated transformation"/>
    <property type="evidence" value="ECO:0007669"/>
    <property type="project" value="InterPro"/>
</dbReference>
<organism evidence="4 5">
    <name type="scientific">Rhizomicrobium palustre</name>
    <dbReference type="NCBI Taxonomy" id="189966"/>
    <lineage>
        <taxon>Bacteria</taxon>
        <taxon>Pseudomonadati</taxon>
        <taxon>Pseudomonadota</taxon>
        <taxon>Alphaproteobacteria</taxon>
        <taxon>Micropepsales</taxon>
        <taxon>Micropepsaceae</taxon>
        <taxon>Rhizomicrobium</taxon>
    </lineage>
</organism>
<evidence type="ECO:0000256" key="1">
    <source>
        <dbReference type="ARBA" id="ARBA00006525"/>
    </source>
</evidence>
<reference evidence="4 5" key="1">
    <citation type="submission" date="2020-03" db="EMBL/GenBank/DDBJ databases">
        <title>Genomic Encyclopedia of Type Strains, Phase IV (KMG-IV): sequencing the most valuable type-strain genomes for metagenomic binning, comparative biology and taxonomic classification.</title>
        <authorList>
            <person name="Goeker M."/>
        </authorList>
    </citation>
    <scope>NUCLEOTIDE SEQUENCE [LARGE SCALE GENOMIC DNA]</scope>
    <source>
        <strain evidence="4 5">DSM 19867</strain>
    </source>
</reference>
<dbReference type="Pfam" id="PF21102">
    <property type="entry name" value="DprA_N"/>
    <property type="match status" value="1"/>
</dbReference>
<protein>
    <submittedName>
        <fullName evidence="4">DNA processing protein</fullName>
    </submittedName>
</protein>
<gene>
    <name evidence="4" type="ORF">FHS83_003678</name>
</gene>
<dbReference type="Pfam" id="PF02481">
    <property type="entry name" value="DNA_processg_A"/>
    <property type="match status" value="1"/>
</dbReference>
<evidence type="ECO:0000259" key="3">
    <source>
        <dbReference type="Pfam" id="PF17782"/>
    </source>
</evidence>
<sequence>MPRALTEIERVRWLQLSRTPNVGPVTFAQLLARFGSAEKALAEVPRLARRGGGAPPKPPDAAVIEDEIAALEKWGGKFIASCEPDFPKGLAGLDAPPPVISVLGHPHLLRREAVAIVGARNASALGRKLAQTLARDLGDAGLTVVSGMARGIDTAAHEGALESGTVAVVAGGVDIIYPPENKLLYARLIAEGAVISEMPLSEAPQARHFPRRNRIVSGMARGVVVVEAAEGSGSLITARMALEQNREVFAVPGSPLDPRAKGANRLIRDGATLTESAADVLAVLAPILGSGFDEPGRQAPSSGASLSEAEIDRVRGAVEEALGPAPVSIDELIRLTDAPAQAVLAILLELELAGKLTRHPGNAVSWGVNSG</sequence>
<comment type="caution">
    <text evidence="4">The sequence shown here is derived from an EMBL/GenBank/DDBJ whole genome shotgun (WGS) entry which is preliminary data.</text>
</comment>
<dbReference type="Pfam" id="PF17782">
    <property type="entry name" value="WHD_DprA"/>
    <property type="match status" value="1"/>
</dbReference>
<accession>A0A846N5U2</accession>
<dbReference type="PANTHER" id="PTHR43022">
    <property type="entry name" value="PROTEIN SMF"/>
    <property type="match status" value="1"/>
</dbReference>
<dbReference type="AlphaFoldDB" id="A0A846N5U2"/>
<dbReference type="PANTHER" id="PTHR43022:SF1">
    <property type="entry name" value="PROTEIN SMF"/>
    <property type="match status" value="1"/>
</dbReference>
<dbReference type="InterPro" id="IPR057666">
    <property type="entry name" value="DrpA_SLOG"/>
</dbReference>
<dbReference type="InterPro" id="IPR003488">
    <property type="entry name" value="DprA"/>
</dbReference>
<proteinExistence type="inferred from homology"/>
<feature type="domain" description="Smf/DprA SLOG" evidence="2">
    <location>
        <begin position="78"/>
        <end position="283"/>
    </location>
</feature>